<dbReference type="InterPro" id="IPR046228">
    <property type="entry name" value="DUF6261"/>
</dbReference>
<dbReference type="EMBL" id="SNRX01000016">
    <property type="protein sequence ID" value="KAA6301630.1"/>
    <property type="molecule type" value="Genomic_DNA"/>
</dbReference>
<organism evidence="1 2">
    <name type="scientific">Candidatus Ordinivivax streblomastigis</name>
    <dbReference type="NCBI Taxonomy" id="2540710"/>
    <lineage>
        <taxon>Bacteria</taxon>
        <taxon>Pseudomonadati</taxon>
        <taxon>Bacteroidota</taxon>
        <taxon>Bacteroidia</taxon>
        <taxon>Bacteroidales</taxon>
        <taxon>Candidatus Ordinivivax</taxon>
    </lineage>
</organism>
<dbReference type="Pfam" id="PF19775">
    <property type="entry name" value="DUF6261"/>
    <property type="match status" value="1"/>
</dbReference>
<reference evidence="1 2" key="1">
    <citation type="submission" date="2019-03" db="EMBL/GenBank/DDBJ databases">
        <title>Single cell metagenomics reveals metabolic interactions within the superorganism composed of flagellate Streblomastix strix and complex community of Bacteroidetes bacteria on its surface.</title>
        <authorList>
            <person name="Treitli S.C."/>
            <person name="Kolisko M."/>
            <person name="Husnik F."/>
            <person name="Keeling P."/>
            <person name="Hampl V."/>
        </authorList>
    </citation>
    <scope>NUCLEOTIDE SEQUENCE [LARGE SCALE GENOMIC DNA]</scope>
    <source>
        <strain evidence="1">St1</strain>
    </source>
</reference>
<evidence type="ECO:0000313" key="2">
    <source>
        <dbReference type="Proteomes" id="UP000324575"/>
    </source>
</evidence>
<proteinExistence type="predicted"/>
<sequence>MSQIIESFYLTRLHQEEDLGFHGMVYPVLATVTDATLLPRIEQYKTAIDAFDAAIKQDRASLLSDEIKDIDYQIGNSWHGLRDIVNRMLRHLNEAKANAAKKVDIVLRKYEINGDPSALAMVEQMEVFQNMIDDLKVPTVSAALSTIAAKGWMEDLDGYNKRMVELYRQRTHETSSFVTGLSQQCRRETDSLYLTCITYINAMIQTTGDTQYNPVVTDINRLIDEMKVILSFRKSTGEAKKKSDLTHAAVSDIPVQTYTGQKLYPDFEVFLRGEKLLKGSDYSLEYKDNINVGTASVVIKGREKYTGKKTVTFNIARTL</sequence>
<protein>
    <submittedName>
        <fullName evidence="1">Uncharacterized protein</fullName>
    </submittedName>
</protein>
<accession>A0A5M8NZT0</accession>
<comment type="caution">
    <text evidence="1">The sequence shown here is derived from an EMBL/GenBank/DDBJ whole genome shotgun (WGS) entry which is preliminary data.</text>
</comment>
<name>A0A5M8NZT0_9BACT</name>
<evidence type="ECO:0000313" key="1">
    <source>
        <dbReference type="EMBL" id="KAA6301630.1"/>
    </source>
</evidence>
<dbReference type="AlphaFoldDB" id="A0A5M8NZT0"/>
<gene>
    <name evidence="1" type="ORF">EZS26_002236</name>
</gene>
<dbReference type="Proteomes" id="UP000324575">
    <property type="component" value="Unassembled WGS sequence"/>
</dbReference>